<gene>
    <name evidence="1" type="ORF">HA50_20640</name>
</gene>
<dbReference type="SUPFAM" id="SSF82171">
    <property type="entry name" value="DPP6 N-terminal domain-like"/>
    <property type="match status" value="1"/>
</dbReference>
<name>A0A1X1F0H0_PANCY</name>
<keyword evidence="2" id="KW-1185">Reference proteome</keyword>
<dbReference type="Pfam" id="PF07676">
    <property type="entry name" value="PD40"/>
    <property type="match status" value="1"/>
</dbReference>
<dbReference type="Pfam" id="PF12566">
    <property type="entry name" value="DUF3748"/>
    <property type="match status" value="1"/>
</dbReference>
<dbReference type="InterPro" id="IPR022223">
    <property type="entry name" value="DUF3748"/>
</dbReference>
<reference evidence="1 2" key="1">
    <citation type="journal article" date="2017" name="Antonie Van Leeuwenhoek">
        <title>Phylogenomic resolution of the bacterial genus Pantoea and its relationship with Erwinia and Tatumella.</title>
        <authorList>
            <person name="Palmer M."/>
            <person name="Steenkamp E.T."/>
            <person name="Coetzee M.P."/>
            <person name="Chan W.Y."/>
            <person name="van Zyl E."/>
            <person name="De Maayer P."/>
            <person name="Coutinho T.A."/>
            <person name="Blom J."/>
            <person name="Smits T.H."/>
            <person name="Duffy B."/>
            <person name="Venter S.N."/>
        </authorList>
    </citation>
    <scope>NUCLEOTIDE SEQUENCE [LARGE SCALE GENOMIC DNA]</scope>
    <source>
        <strain evidence="1 2">LMG 2657</strain>
    </source>
</reference>
<protein>
    <submittedName>
        <fullName evidence="1">Biopolymer transporter Tol</fullName>
    </submittedName>
</protein>
<comment type="caution">
    <text evidence="1">The sequence shown here is derived from an EMBL/GenBank/DDBJ whole genome shotgun (WGS) entry which is preliminary data.</text>
</comment>
<proteinExistence type="predicted"/>
<sequence length="420" mass="46436">MSEKQLTFAERHHQLTNINVWTADSQWLAFDVRPSGASFTSLTIERVNVQSGAVEVLYQARDGAYVGVVTVSPDLPPRYVCIHGPERPDAHWHYDFHHRRGVIVQRGIAENLDACDITAPYTPGALRGGSHVHVFSPDGSRLSFTYNDHVMHEKDVRDDLRNVGVAVPLHPVCPPKHHPREYEGSHYCVLVSQTQRDPQPGSDQIDRAYEECWIGDRGYQKPDGSWQRWAIAFIGDTRAVDGEKVPEVFVVDLPGALADYAKPGAVPLQGTVDKLPAPPAGVQQRRVTRSKGLALQPRHWLRAAPDGSAIAFLLADDNGVVQLWTVSPNGGMPRQVTQLESSIQSAFSWHPGGEAIAFICDNSVMRCEWASGKCTRLTPHSELPPSGDAVVWSPDGQKIAYMREVNGWRQLFCVSALPQA</sequence>
<dbReference type="OrthoDB" id="626010at2"/>
<dbReference type="InterPro" id="IPR011042">
    <property type="entry name" value="6-blade_b-propeller_TolB-like"/>
</dbReference>
<dbReference type="EMBL" id="MLJI01000001">
    <property type="protein sequence ID" value="ORM95627.1"/>
    <property type="molecule type" value="Genomic_DNA"/>
</dbReference>
<dbReference type="STRING" id="55209.HA50_20640"/>
<evidence type="ECO:0000313" key="2">
    <source>
        <dbReference type="Proteomes" id="UP000193749"/>
    </source>
</evidence>
<dbReference type="InterPro" id="IPR011659">
    <property type="entry name" value="WD40"/>
</dbReference>
<dbReference type="Gene3D" id="2.120.10.30">
    <property type="entry name" value="TolB, C-terminal domain"/>
    <property type="match status" value="1"/>
</dbReference>
<dbReference type="Proteomes" id="UP000193749">
    <property type="component" value="Unassembled WGS sequence"/>
</dbReference>
<dbReference type="RefSeq" id="WP_084878183.1">
    <property type="nucleotide sequence ID" value="NZ_JAGGMY010000001.1"/>
</dbReference>
<evidence type="ECO:0000313" key="1">
    <source>
        <dbReference type="EMBL" id="ORM95627.1"/>
    </source>
</evidence>
<organism evidence="1 2">
    <name type="scientific">Pantoea cypripedii</name>
    <name type="common">Pectobacterium cypripedii</name>
    <name type="synonym">Erwinia cypripedii</name>
    <dbReference type="NCBI Taxonomy" id="55209"/>
    <lineage>
        <taxon>Bacteria</taxon>
        <taxon>Pseudomonadati</taxon>
        <taxon>Pseudomonadota</taxon>
        <taxon>Gammaproteobacteria</taxon>
        <taxon>Enterobacterales</taxon>
        <taxon>Erwiniaceae</taxon>
        <taxon>Pantoea</taxon>
    </lineage>
</organism>
<dbReference type="AlphaFoldDB" id="A0A1X1F0H0"/>
<accession>A0A1X1F0H0</accession>